<evidence type="ECO:0000313" key="3">
    <source>
        <dbReference type="Proteomes" id="UP001338125"/>
    </source>
</evidence>
<keyword evidence="3" id="KW-1185">Reference proteome</keyword>
<dbReference type="PROSITE" id="PS50011">
    <property type="entry name" value="PROTEIN_KINASE_DOM"/>
    <property type="match status" value="1"/>
</dbReference>
<gene>
    <name evidence="2" type="ORF">PT974_12303</name>
</gene>
<accession>A0ABR0S7L6</accession>
<dbReference type="PANTHER" id="PTHR44167">
    <property type="entry name" value="OVARIAN-SPECIFIC SERINE/THREONINE-PROTEIN KINASE LOK-RELATED"/>
    <property type="match status" value="1"/>
</dbReference>
<sequence>MEQFDFHPATASRTWSPLGPGIEQMVLNEDKATGRRTTLQRYEPGAQNARVETHTYIEEIYLVEGDLHDITLGQGWEKGAYAYRKPGMEHGPFRSEKAWGEDKSESKPPSITSLQDLTIIESWDTETKTAKYVTFYHITPEEEVFFGQSFKNKRDMSLEEFQAALEHIKDEELFPEVPANVELTIAPENWDNSTAFIKRPGLICYESVKGTNFITKSMMDETLIMEQISKNPHPHIVHYHGCHVRRGRITAIVIELLDKTLTQYVSTLEFEALDRPKFIAALESAVDHLHSMGLAHNDINPDNIMVKDGMPVLIDLGSCQPYGNRLQSLGSEGWYEELFFTSEKKHDTFSMNKLKEWIQNPTPIH</sequence>
<reference evidence="2 3" key="1">
    <citation type="submission" date="2024-01" db="EMBL/GenBank/DDBJ databases">
        <title>Complete genome of Cladobotryum mycophilum ATHUM6906.</title>
        <authorList>
            <person name="Christinaki A.C."/>
            <person name="Myridakis A.I."/>
            <person name="Kouvelis V.N."/>
        </authorList>
    </citation>
    <scope>NUCLEOTIDE SEQUENCE [LARGE SCALE GENOMIC DNA]</scope>
    <source>
        <strain evidence="2 3">ATHUM6906</strain>
    </source>
</reference>
<dbReference type="InterPro" id="IPR000719">
    <property type="entry name" value="Prot_kinase_dom"/>
</dbReference>
<dbReference type="Pfam" id="PF00069">
    <property type="entry name" value="Pkinase"/>
    <property type="match status" value="1"/>
</dbReference>
<comment type="caution">
    <text evidence="2">The sequence shown here is derived from an EMBL/GenBank/DDBJ whole genome shotgun (WGS) entry which is preliminary data.</text>
</comment>
<dbReference type="InterPro" id="IPR025979">
    <property type="entry name" value="ChrR-like_cupin_dom"/>
</dbReference>
<dbReference type="Gene3D" id="2.60.120.10">
    <property type="entry name" value="Jelly Rolls"/>
    <property type="match status" value="1"/>
</dbReference>
<dbReference type="SUPFAM" id="SSF56112">
    <property type="entry name" value="Protein kinase-like (PK-like)"/>
    <property type="match status" value="1"/>
</dbReference>
<dbReference type="Proteomes" id="UP001338125">
    <property type="component" value="Unassembled WGS sequence"/>
</dbReference>
<dbReference type="InterPro" id="IPR011009">
    <property type="entry name" value="Kinase-like_dom_sf"/>
</dbReference>
<dbReference type="SUPFAM" id="SSF51182">
    <property type="entry name" value="RmlC-like cupins"/>
    <property type="match status" value="1"/>
</dbReference>
<dbReference type="Pfam" id="PF12973">
    <property type="entry name" value="Cupin_7"/>
    <property type="match status" value="1"/>
</dbReference>
<dbReference type="InterPro" id="IPR011051">
    <property type="entry name" value="RmlC_Cupin_sf"/>
</dbReference>
<name>A0ABR0S7L6_9HYPO</name>
<feature type="domain" description="Protein kinase" evidence="1">
    <location>
        <begin position="135"/>
        <end position="365"/>
    </location>
</feature>
<dbReference type="Gene3D" id="1.10.510.10">
    <property type="entry name" value="Transferase(Phosphotransferase) domain 1"/>
    <property type="match status" value="1"/>
</dbReference>
<evidence type="ECO:0000313" key="2">
    <source>
        <dbReference type="EMBL" id="KAK5988163.1"/>
    </source>
</evidence>
<dbReference type="InterPro" id="IPR014710">
    <property type="entry name" value="RmlC-like_jellyroll"/>
</dbReference>
<evidence type="ECO:0000259" key="1">
    <source>
        <dbReference type="PROSITE" id="PS50011"/>
    </source>
</evidence>
<dbReference type="EMBL" id="JAVFKD010000016">
    <property type="protein sequence ID" value="KAK5988163.1"/>
    <property type="molecule type" value="Genomic_DNA"/>
</dbReference>
<proteinExistence type="predicted"/>
<dbReference type="PANTHER" id="PTHR44167:SF24">
    <property type="entry name" value="SERINE_THREONINE-PROTEIN KINASE CHK2"/>
    <property type="match status" value="1"/>
</dbReference>
<protein>
    <recommendedName>
        <fullName evidence="1">Protein kinase domain-containing protein</fullName>
    </recommendedName>
</protein>
<organism evidence="2 3">
    <name type="scientific">Cladobotryum mycophilum</name>
    <dbReference type="NCBI Taxonomy" id="491253"/>
    <lineage>
        <taxon>Eukaryota</taxon>
        <taxon>Fungi</taxon>
        <taxon>Dikarya</taxon>
        <taxon>Ascomycota</taxon>
        <taxon>Pezizomycotina</taxon>
        <taxon>Sordariomycetes</taxon>
        <taxon>Hypocreomycetidae</taxon>
        <taxon>Hypocreales</taxon>
        <taxon>Hypocreaceae</taxon>
        <taxon>Cladobotryum</taxon>
    </lineage>
</organism>